<dbReference type="STRING" id="1661398.A0A482VCA7"/>
<dbReference type="Gene3D" id="3.40.50.12100">
    <property type="entry name" value="Stimulator of interferon genes protein"/>
    <property type="match status" value="1"/>
</dbReference>
<dbReference type="AlphaFoldDB" id="A0A482VCA7"/>
<dbReference type="GO" id="GO:0005776">
    <property type="term" value="C:autophagosome"/>
    <property type="evidence" value="ECO:0007669"/>
    <property type="project" value="TreeGrafter"/>
</dbReference>
<dbReference type="EMBL" id="QDEB01116201">
    <property type="protein sequence ID" value="RZB40761.1"/>
    <property type="molecule type" value="Genomic_DNA"/>
</dbReference>
<dbReference type="GO" id="GO:0061507">
    <property type="term" value="F:2',3'-cyclic GMP-AMP binding"/>
    <property type="evidence" value="ECO:0007669"/>
    <property type="project" value="TreeGrafter"/>
</dbReference>
<name>A0A482VCA7_ASBVE</name>
<feature type="domain" description="STING ligand-binding" evidence="1">
    <location>
        <begin position="1"/>
        <end position="186"/>
    </location>
</feature>
<dbReference type="Proteomes" id="UP000292052">
    <property type="component" value="Unassembled WGS sequence"/>
</dbReference>
<dbReference type="InterPro" id="IPR033952">
    <property type="entry name" value="STING_C"/>
</dbReference>
<protein>
    <submittedName>
        <fullName evidence="2">TMEM173 domain containing protein</fullName>
    </submittedName>
</protein>
<dbReference type="GO" id="GO:0045087">
    <property type="term" value="P:innate immune response"/>
    <property type="evidence" value="ECO:0007669"/>
    <property type="project" value="TreeGrafter"/>
</dbReference>
<dbReference type="InterPro" id="IPR055432">
    <property type="entry name" value="STING_LBD"/>
</dbReference>
<sequence length="193" mass="22762">MAYSFFYGYLHLIIPKTGNSEKNLEELMKDYEDKHHVQLKFYKLFILIPKSLYCFTSLMDTESSPSIEESSSLDSIVRTVAGVQNRVYKNSVYKINGPDDRKIYVAAEYATPLKTFKEVVSYNGEHSNHYMKHKDDVVLQFYLTLKKVLKEHENCTNYCELIFYDDKDENGRYKDVGKILLQRIKKLEQRQPQ</sequence>
<proteinExistence type="predicted"/>
<dbReference type="GO" id="GO:0061709">
    <property type="term" value="P:reticulophagy"/>
    <property type="evidence" value="ECO:0007669"/>
    <property type="project" value="TreeGrafter"/>
</dbReference>
<dbReference type="PANTHER" id="PTHR34339:SF1">
    <property type="entry name" value="STIMULATOR OF INTERFERON GENES PROTEIN"/>
    <property type="match status" value="1"/>
</dbReference>
<dbReference type="InterPro" id="IPR038623">
    <property type="entry name" value="STING_C_sf"/>
</dbReference>
<dbReference type="GO" id="GO:0005789">
    <property type="term" value="C:endoplasmic reticulum membrane"/>
    <property type="evidence" value="ECO:0007669"/>
    <property type="project" value="TreeGrafter"/>
</dbReference>
<dbReference type="GO" id="GO:0035438">
    <property type="term" value="F:cyclic-di-GMP binding"/>
    <property type="evidence" value="ECO:0007669"/>
    <property type="project" value="InterPro"/>
</dbReference>
<dbReference type="GO" id="GO:0000045">
    <property type="term" value="P:autophagosome assembly"/>
    <property type="evidence" value="ECO:0007669"/>
    <property type="project" value="TreeGrafter"/>
</dbReference>
<dbReference type="GO" id="GO:0002218">
    <property type="term" value="P:activation of innate immune response"/>
    <property type="evidence" value="ECO:0007669"/>
    <property type="project" value="InterPro"/>
</dbReference>
<dbReference type="OrthoDB" id="6053839at2759"/>
<accession>A0A482VCA7</accession>
<dbReference type="GO" id="GO:0032481">
    <property type="term" value="P:positive regulation of type I interferon production"/>
    <property type="evidence" value="ECO:0007669"/>
    <property type="project" value="InterPro"/>
</dbReference>
<keyword evidence="3" id="KW-1185">Reference proteome</keyword>
<comment type="caution">
    <text evidence="2">The sequence shown here is derived from an EMBL/GenBank/DDBJ whole genome shotgun (WGS) entry which is preliminary data.</text>
</comment>
<dbReference type="GO" id="GO:0016239">
    <property type="term" value="P:positive regulation of macroautophagy"/>
    <property type="evidence" value="ECO:0007669"/>
    <property type="project" value="TreeGrafter"/>
</dbReference>
<dbReference type="Pfam" id="PF15009">
    <property type="entry name" value="STING_LBD"/>
    <property type="match status" value="1"/>
</dbReference>
<dbReference type="PANTHER" id="PTHR34339">
    <property type="entry name" value="STIMULATOR OF INTERFERON GENES PROTEIN"/>
    <property type="match status" value="1"/>
</dbReference>
<evidence type="ECO:0000313" key="2">
    <source>
        <dbReference type="EMBL" id="RZB40761.1"/>
    </source>
</evidence>
<evidence type="ECO:0000259" key="1">
    <source>
        <dbReference type="Pfam" id="PF15009"/>
    </source>
</evidence>
<dbReference type="CDD" id="cd12146">
    <property type="entry name" value="STING_C"/>
    <property type="match status" value="1"/>
</dbReference>
<dbReference type="InterPro" id="IPR029158">
    <property type="entry name" value="STING"/>
</dbReference>
<organism evidence="2 3">
    <name type="scientific">Asbolus verrucosus</name>
    <name type="common">Desert ironclad beetle</name>
    <dbReference type="NCBI Taxonomy" id="1661398"/>
    <lineage>
        <taxon>Eukaryota</taxon>
        <taxon>Metazoa</taxon>
        <taxon>Ecdysozoa</taxon>
        <taxon>Arthropoda</taxon>
        <taxon>Hexapoda</taxon>
        <taxon>Insecta</taxon>
        <taxon>Pterygota</taxon>
        <taxon>Neoptera</taxon>
        <taxon>Endopterygota</taxon>
        <taxon>Coleoptera</taxon>
        <taxon>Polyphaga</taxon>
        <taxon>Cucujiformia</taxon>
        <taxon>Tenebrionidae</taxon>
        <taxon>Pimeliinae</taxon>
        <taxon>Asbolus</taxon>
    </lineage>
</organism>
<gene>
    <name evidence="2" type="ORF">BDFB_001357</name>
</gene>
<evidence type="ECO:0000313" key="3">
    <source>
        <dbReference type="Proteomes" id="UP000292052"/>
    </source>
</evidence>
<reference evidence="2 3" key="1">
    <citation type="submission" date="2017-03" db="EMBL/GenBank/DDBJ databases">
        <title>Genome of the blue death feigning beetle - Asbolus verrucosus.</title>
        <authorList>
            <person name="Rider S.D."/>
        </authorList>
    </citation>
    <scope>NUCLEOTIDE SEQUENCE [LARGE SCALE GENOMIC DNA]</scope>
    <source>
        <strain evidence="2">Butters</strain>
        <tissue evidence="2">Head and leg muscle</tissue>
    </source>
</reference>